<name>A0A2X4WFK8_LEDLE</name>
<evidence type="ECO:0000259" key="6">
    <source>
        <dbReference type="PROSITE" id="PS51352"/>
    </source>
</evidence>
<keyword evidence="3" id="KW-0479">Metal-binding</keyword>
<dbReference type="PANTHER" id="PTHR12151">
    <property type="entry name" value="ELECTRON TRANSPORT PROTIN SCO1/SENC FAMILY MEMBER"/>
    <property type="match status" value="1"/>
</dbReference>
<feature type="binding site" evidence="3">
    <location>
        <position position="154"/>
    </location>
    <ligand>
        <name>Cu cation</name>
        <dbReference type="ChEBI" id="CHEBI:23378"/>
    </ligand>
</feature>
<dbReference type="EMBL" id="LS483476">
    <property type="protein sequence ID" value="SQI61971.1"/>
    <property type="molecule type" value="Genomic_DNA"/>
</dbReference>
<keyword evidence="8" id="KW-1185">Reference proteome</keyword>
<dbReference type="InterPro" id="IPR003782">
    <property type="entry name" value="SCO1/SenC"/>
</dbReference>
<dbReference type="CDD" id="cd02968">
    <property type="entry name" value="SCO"/>
    <property type="match status" value="1"/>
</dbReference>
<evidence type="ECO:0000313" key="7">
    <source>
        <dbReference type="EMBL" id="SQI61971.1"/>
    </source>
</evidence>
<feature type="disulfide bond" description="Redox-active" evidence="4">
    <location>
        <begin position="64"/>
        <end position="68"/>
    </location>
</feature>
<gene>
    <name evidence="7" type="primary">ypmQ_2</name>
    <name evidence="7" type="ORF">NCTC4824_03530</name>
</gene>
<dbReference type="Pfam" id="PF02630">
    <property type="entry name" value="SCO1-SenC"/>
    <property type="match status" value="1"/>
</dbReference>
<evidence type="ECO:0000256" key="3">
    <source>
        <dbReference type="PIRSR" id="PIRSR603782-1"/>
    </source>
</evidence>
<proteinExistence type="inferred from homology"/>
<feature type="binding site" evidence="3">
    <location>
        <position position="64"/>
    </location>
    <ligand>
        <name>Cu cation</name>
        <dbReference type="ChEBI" id="CHEBI:23378"/>
    </ligand>
</feature>
<dbReference type="PROSITE" id="PS51352">
    <property type="entry name" value="THIOREDOXIN_2"/>
    <property type="match status" value="1"/>
</dbReference>
<protein>
    <submittedName>
        <fullName evidence="7">SCO1/SenC/PrrC electron transport protein biosynthesis</fullName>
    </submittedName>
</protein>
<evidence type="ECO:0000256" key="1">
    <source>
        <dbReference type="ARBA" id="ARBA00010996"/>
    </source>
</evidence>
<sequence length="196" mass="22870">MKKYIILLFIFVISVALVYWFWPNSKGLPILEKVKAFQLDDVHGNIYHSDNNKIKLLTFYYTNCPDICPLTMVDFNDLQADLKSEDLFGKKVELVAITFDPKHDTTEVIRNYASAFQADPLGWKWLRGTEKETKTIADQLKLQYVESEDGIYTHSTTMYLIDVNNKVRALYQMSNSKNPIEKEKILEDIRLLTDEF</sequence>
<dbReference type="RefSeq" id="WP_066141574.1">
    <property type="nucleotide sequence ID" value="NZ_CBCSGM010000003.1"/>
</dbReference>
<keyword evidence="5" id="KW-1133">Transmembrane helix</keyword>
<reference evidence="7 8" key="1">
    <citation type="submission" date="2018-06" db="EMBL/GenBank/DDBJ databases">
        <authorList>
            <consortium name="Pathogen Informatics"/>
            <person name="Doyle S."/>
        </authorList>
    </citation>
    <scope>NUCLEOTIDE SEQUENCE [LARGE SCALE GENOMIC DNA]</scope>
    <source>
        <strain evidence="7 8">NCTC4824</strain>
    </source>
</reference>
<dbReference type="InterPro" id="IPR036249">
    <property type="entry name" value="Thioredoxin-like_sf"/>
</dbReference>
<dbReference type="STRING" id="1348624.GCA_001591545_02252"/>
<dbReference type="Proteomes" id="UP000249134">
    <property type="component" value="Chromosome 1"/>
</dbReference>
<accession>A0A2X4WFK8</accession>
<keyword evidence="4" id="KW-1015">Disulfide bond</keyword>
<evidence type="ECO:0000256" key="2">
    <source>
        <dbReference type="ARBA" id="ARBA00023008"/>
    </source>
</evidence>
<feature type="binding site" evidence="3">
    <location>
        <position position="68"/>
    </location>
    <ligand>
        <name>Cu cation</name>
        <dbReference type="ChEBI" id="CHEBI:23378"/>
    </ligand>
</feature>
<keyword evidence="5" id="KW-0812">Transmembrane</keyword>
<keyword evidence="2 3" id="KW-0186">Copper</keyword>
<comment type="similarity">
    <text evidence="1">Belongs to the SCO1/2 family.</text>
</comment>
<dbReference type="PANTHER" id="PTHR12151:SF25">
    <property type="entry name" value="LINALOOL DEHYDRATASE_ISOMERASE DOMAIN-CONTAINING PROTEIN"/>
    <property type="match status" value="1"/>
</dbReference>
<dbReference type="KEGG" id="blen:NCTC4824_03530"/>
<evidence type="ECO:0000256" key="4">
    <source>
        <dbReference type="PIRSR" id="PIRSR603782-2"/>
    </source>
</evidence>
<dbReference type="Gene3D" id="3.40.30.10">
    <property type="entry name" value="Glutaredoxin"/>
    <property type="match status" value="1"/>
</dbReference>
<dbReference type="AlphaFoldDB" id="A0A2X4WFK8"/>
<feature type="domain" description="Thioredoxin" evidence="6">
    <location>
        <begin position="28"/>
        <end position="194"/>
    </location>
</feature>
<organism evidence="7 8">
    <name type="scientific">Lederbergia lenta</name>
    <name type="common">Bacillus lentus</name>
    <dbReference type="NCBI Taxonomy" id="1467"/>
    <lineage>
        <taxon>Bacteria</taxon>
        <taxon>Bacillati</taxon>
        <taxon>Bacillota</taxon>
        <taxon>Bacilli</taxon>
        <taxon>Bacillales</taxon>
        <taxon>Bacillaceae</taxon>
        <taxon>Lederbergia</taxon>
    </lineage>
</organism>
<dbReference type="GO" id="GO:0046872">
    <property type="term" value="F:metal ion binding"/>
    <property type="evidence" value="ECO:0007669"/>
    <property type="project" value="UniProtKB-KW"/>
</dbReference>
<dbReference type="SUPFAM" id="SSF52833">
    <property type="entry name" value="Thioredoxin-like"/>
    <property type="match status" value="1"/>
</dbReference>
<keyword evidence="5" id="KW-0472">Membrane</keyword>
<dbReference type="InterPro" id="IPR013766">
    <property type="entry name" value="Thioredoxin_domain"/>
</dbReference>
<evidence type="ECO:0000313" key="8">
    <source>
        <dbReference type="Proteomes" id="UP000249134"/>
    </source>
</evidence>
<feature type="transmembrane region" description="Helical" evidence="5">
    <location>
        <begin position="5"/>
        <end position="22"/>
    </location>
</feature>
<evidence type="ECO:0000256" key="5">
    <source>
        <dbReference type="SAM" id="Phobius"/>
    </source>
</evidence>